<proteinExistence type="predicted"/>
<comment type="catalytic activity">
    <reaction evidence="1">
        <text>S-ubiquitinyl-[E2 ubiquitin-conjugating enzyme]-L-cysteine + [acceptor protein]-L-lysine = [E2 ubiquitin-conjugating enzyme]-L-cysteine + N(6)-ubiquitinyl-[acceptor protein]-L-lysine.</text>
        <dbReference type="EC" id="2.3.2.27"/>
    </reaction>
</comment>
<dbReference type="PANTHER" id="PTHR15710:SF217">
    <property type="entry name" value="E3 UBIQUITIN-PROTEIN LIGASE RDUF2"/>
    <property type="match status" value="1"/>
</dbReference>
<keyword evidence="4 6" id="KW-0863">Zinc-finger</keyword>
<feature type="domain" description="RING-type" evidence="7">
    <location>
        <begin position="212"/>
        <end position="253"/>
    </location>
</feature>
<dbReference type="InterPro" id="IPR013083">
    <property type="entry name" value="Znf_RING/FYVE/PHD"/>
</dbReference>
<evidence type="ECO:0000256" key="6">
    <source>
        <dbReference type="PROSITE-ProRule" id="PRU00175"/>
    </source>
</evidence>
<dbReference type="Gene3D" id="3.30.40.10">
    <property type="entry name" value="Zinc/RING finger domain, C3HC4 (zinc finger)"/>
    <property type="match status" value="1"/>
</dbReference>
<keyword evidence="9" id="KW-1185">Reference proteome</keyword>
<evidence type="ECO:0000256" key="4">
    <source>
        <dbReference type="ARBA" id="ARBA00022771"/>
    </source>
</evidence>
<dbReference type="SMART" id="SM00184">
    <property type="entry name" value="RING"/>
    <property type="match status" value="1"/>
</dbReference>
<evidence type="ECO:0000256" key="2">
    <source>
        <dbReference type="ARBA" id="ARBA00012483"/>
    </source>
</evidence>
<evidence type="ECO:0000256" key="5">
    <source>
        <dbReference type="ARBA" id="ARBA00022833"/>
    </source>
</evidence>
<dbReference type="Pfam" id="PF13639">
    <property type="entry name" value="zf-RING_2"/>
    <property type="match status" value="1"/>
</dbReference>
<dbReference type="PROSITE" id="PS50089">
    <property type="entry name" value="ZF_RING_2"/>
    <property type="match status" value="1"/>
</dbReference>
<gene>
    <name evidence="8" type="ORF">ACH5RR_007674</name>
</gene>
<dbReference type="EC" id="2.3.2.27" evidence="2"/>
<dbReference type="SUPFAM" id="SSF57850">
    <property type="entry name" value="RING/U-box"/>
    <property type="match status" value="1"/>
</dbReference>
<evidence type="ECO:0000313" key="9">
    <source>
        <dbReference type="Proteomes" id="UP001630127"/>
    </source>
</evidence>
<evidence type="ECO:0000313" key="8">
    <source>
        <dbReference type="EMBL" id="KAL3528352.1"/>
    </source>
</evidence>
<protein>
    <recommendedName>
        <fullName evidence="2">RING-type E3 ubiquitin transferase</fullName>
        <ecNumber evidence="2">2.3.2.27</ecNumber>
    </recommendedName>
</protein>
<evidence type="ECO:0000256" key="1">
    <source>
        <dbReference type="ARBA" id="ARBA00000900"/>
    </source>
</evidence>
<name>A0ABD3AC11_9GENT</name>
<sequence>MESEKQVDDCCNAWQADHLNISHINQYEAPSSDDDGDDNHQDHDQFFIKFEVEFLYPPALPLEDDSLEDYVLVLECNLKSSTSFHHFWLPCKRFNPENSLSWDDISTILTRIRVPLHKQPFMLHRISSCANEIANADNNRGKKILPMMVSVSVLVDYCYYYQEDESTIVMRNNADINKLMMALPASEGSIEGLKREIILENQENGGAEVKECMICMEKIEVGAQVIGMPCTHFYHQNCILNWLKISNFCPLCHFQLSETD</sequence>
<organism evidence="8 9">
    <name type="scientific">Cinchona calisaya</name>
    <dbReference type="NCBI Taxonomy" id="153742"/>
    <lineage>
        <taxon>Eukaryota</taxon>
        <taxon>Viridiplantae</taxon>
        <taxon>Streptophyta</taxon>
        <taxon>Embryophyta</taxon>
        <taxon>Tracheophyta</taxon>
        <taxon>Spermatophyta</taxon>
        <taxon>Magnoliopsida</taxon>
        <taxon>eudicotyledons</taxon>
        <taxon>Gunneridae</taxon>
        <taxon>Pentapetalae</taxon>
        <taxon>asterids</taxon>
        <taxon>lamiids</taxon>
        <taxon>Gentianales</taxon>
        <taxon>Rubiaceae</taxon>
        <taxon>Cinchonoideae</taxon>
        <taxon>Cinchoneae</taxon>
        <taxon>Cinchona</taxon>
    </lineage>
</organism>
<accession>A0ABD3AC11</accession>
<dbReference type="AlphaFoldDB" id="A0ABD3AC11"/>
<dbReference type="GO" id="GO:0061630">
    <property type="term" value="F:ubiquitin protein ligase activity"/>
    <property type="evidence" value="ECO:0007669"/>
    <property type="project" value="UniProtKB-EC"/>
</dbReference>
<dbReference type="GO" id="GO:0008270">
    <property type="term" value="F:zinc ion binding"/>
    <property type="evidence" value="ECO:0007669"/>
    <property type="project" value="UniProtKB-KW"/>
</dbReference>
<dbReference type="Proteomes" id="UP001630127">
    <property type="component" value="Unassembled WGS sequence"/>
</dbReference>
<dbReference type="InterPro" id="IPR001841">
    <property type="entry name" value="Znf_RING"/>
</dbReference>
<dbReference type="EMBL" id="JBJUIK010000004">
    <property type="protein sequence ID" value="KAL3528352.1"/>
    <property type="molecule type" value="Genomic_DNA"/>
</dbReference>
<evidence type="ECO:0000256" key="3">
    <source>
        <dbReference type="ARBA" id="ARBA00022723"/>
    </source>
</evidence>
<keyword evidence="3" id="KW-0479">Metal-binding</keyword>
<dbReference type="PANTHER" id="PTHR15710">
    <property type="entry name" value="E3 UBIQUITIN-PROTEIN LIGASE PRAJA"/>
    <property type="match status" value="1"/>
</dbReference>
<keyword evidence="5" id="KW-0862">Zinc</keyword>
<evidence type="ECO:0000259" key="7">
    <source>
        <dbReference type="PROSITE" id="PS50089"/>
    </source>
</evidence>
<comment type="caution">
    <text evidence="8">The sequence shown here is derived from an EMBL/GenBank/DDBJ whole genome shotgun (WGS) entry which is preliminary data.</text>
</comment>
<reference evidence="8 9" key="1">
    <citation type="submission" date="2024-11" db="EMBL/GenBank/DDBJ databases">
        <title>A near-complete genome assembly of Cinchona calisaya.</title>
        <authorList>
            <person name="Lian D.C."/>
            <person name="Zhao X.W."/>
            <person name="Wei L."/>
        </authorList>
    </citation>
    <scope>NUCLEOTIDE SEQUENCE [LARGE SCALE GENOMIC DNA]</scope>
    <source>
        <tissue evidence="8">Nenye</tissue>
    </source>
</reference>